<feature type="transmembrane region" description="Helical" evidence="10">
    <location>
        <begin position="185"/>
        <end position="204"/>
    </location>
</feature>
<dbReference type="InterPro" id="IPR036890">
    <property type="entry name" value="HATPase_C_sf"/>
</dbReference>
<comment type="caution">
    <text evidence="13">The sequence shown here is derived from an EMBL/GenBank/DDBJ whole genome shotgun (WGS) entry which is preliminary data.</text>
</comment>
<feature type="domain" description="HAMP" evidence="12">
    <location>
        <begin position="206"/>
        <end position="259"/>
    </location>
</feature>
<dbReference type="AlphaFoldDB" id="A0A8J8GBZ7"/>
<dbReference type="InterPro" id="IPR005467">
    <property type="entry name" value="His_kinase_dom"/>
</dbReference>
<dbReference type="SUPFAM" id="SSF55874">
    <property type="entry name" value="ATPase domain of HSP90 chaperone/DNA topoisomerase II/histidine kinase"/>
    <property type="match status" value="1"/>
</dbReference>
<keyword evidence="10" id="KW-0472">Membrane</keyword>
<evidence type="ECO:0000256" key="8">
    <source>
        <dbReference type="ARBA" id="ARBA00022777"/>
    </source>
</evidence>
<keyword evidence="7" id="KW-0547">Nucleotide-binding</keyword>
<dbReference type="SUPFAM" id="SSF47384">
    <property type="entry name" value="Homodimeric domain of signal transducing histidine kinase"/>
    <property type="match status" value="1"/>
</dbReference>
<keyword evidence="10" id="KW-0812">Transmembrane</keyword>
<dbReference type="CDD" id="cd00075">
    <property type="entry name" value="HATPase"/>
    <property type="match status" value="1"/>
</dbReference>
<dbReference type="GO" id="GO:0005524">
    <property type="term" value="F:ATP binding"/>
    <property type="evidence" value="ECO:0007669"/>
    <property type="project" value="UniProtKB-KW"/>
</dbReference>
<protein>
    <recommendedName>
        <fullName evidence="3">histidine kinase</fullName>
        <ecNumber evidence="3">2.7.13.3</ecNumber>
    </recommendedName>
</protein>
<dbReference type="InterPro" id="IPR003660">
    <property type="entry name" value="HAMP_dom"/>
</dbReference>
<gene>
    <name evidence="13" type="ORF">HNQ03_002509</name>
</gene>
<keyword evidence="14" id="KW-1185">Reference proteome</keyword>
<evidence type="ECO:0000256" key="10">
    <source>
        <dbReference type="SAM" id="Phobius"/>
    </source>
</evidence>
<evidence type="ECO:0000313" key="13">
    <source>
        <dbReference type="EMBL" id="NRS93419.1"/>
    </source>
</evidence>
<sequence length="484" mass="55673">MPYSNYKGYQLRTRVFWGFLVVSLLTMIGSSILSFIVLKNNAIEQSRTEMQKDNNALMASLDYAVSRTTIKSEDIPEVLKNKILEIADVNKHEIQIYDLNGSFLISSQDNSTAKVKNIPLDIVRKVISTDSRVDFQEYDDKIKANKTSSYSILKNNNLDPIGIVYLPYYHNDSVYVGVLNKYLKYMFLVNILILIFSIWLSWIISNNLTKALSKFSDMISRVTLFDKDMAPIKYYHNDELSTLVKSYNKMILQIQEQKERLSFIEKERAWREMAKQVAHEVKNPLTPMKLTIQNFERKFDPNDEQIKEKVKKMSESMVSQIDLISKVATAFSQFAQLPQKNDEEFNLNKELDNILQIFSDDKIFVHANKDKILIKMDKVYLNRIITNLVKNALQATTEGKKSIINVDVEQVNKRININVEDNGSGIAAQLQGRIFEPNFTSKNSGMGLGLTMVRKMIEEYQGTITFKSEEGKGTTFFISLPSNI</sequence>
<dbReference type="PANTHER" id="PTHR44936">
    <property type="entry name" value="SENSOR PROTEIN CREC"/>
    <property type="match status" value="1"/>
</dbReference>
<dbReference type="GO" id="GO:0005886">
    <property type="term" value="C:plasma membrane"/>
    <property type="evidence" value="ECO:0007669"/>
    <property type="project" value="UniProtKB-SubCell"/>
</dbReference>
<dbReference type="InterPro" id="IPR003594">
    <property type="entry name" value="HATPase_dom"/>
</dbReference>
<keyword evidence="5" id="KW-0597">Phosphoprotein</keyword>
<comment type="subcellular location">
    <subcellularLocation>
        <location evidence="2">Cell membrane</location>
        <topology evidence="2">Multi-pass membrane protein</topology>
    </subcellularLocation>
</comment>
<evidence type="ECO:0000256" key="7">
    <source>
        <dbReference type="ARBA" id="ARBA00022741"/>
    </source>
</evidence>
<dbReference type="Pfam" id="PF02518">
    <property type="entry name" value="HATPase_c"/>
    <property type="match status" value="1"/>
</dbReference>
<dbReference type="SMART" id="SM00388">
    <property type="entry name" value="HisKA"/>
    <property type="match status" value="1"/>
</dbReference>
<dbReference type="RefSeq" id="WP_226927509.1">
    <property type="nucleotide sequence ID" value="NZ_JABSNO010000021.1"/>
</dbReference>
<dbReference type="Pfam" id="PF00512">
    <property type="entry name" value="HisKA"/>
    <property type="match status" value="1"/>
</dbReference>
<dbReference type="InterPro" id="IPR003661">
    <property type="entry name" value="HisK_dim/P_dom"/>
</dbReference>
<evidence type="ECO:0000259" key="12">
    <source>
        <dbReference type="PROSITE" id="PS50885"/>
    </source>
</evidence>
<evidence type="ECO:0000313" key="14">
    <source>
        <dbReference type="Proteomes" id="UP000610746"/>
    </source>
</evidence>
<dbReference type="InterPro" id="IPR004358">
    <property type="entry name" value="Sig_transdc_His_kin-like_C"/>
</dbReference>
<dbReference type="Gene3D" id="3.30.565.10">
    <property type="entry name" value="Histidine kinase-like ATPase, C-terminal domain"/>
    <property type="match status" value="1"/>
</dbReference>
<dbReference type="SMART" id="SM00387">
    <property type="entry name" value="HATPase_c"/>
    <property type="match status" value="1"/>
</dbReference>
<keyword evidence="6" id="KW-0808">Transferase</keyword>
<proteinExistence type="predicted"/>
<keyword evidence="4" id="KW-1003">Cell membrane</keyword>
<organism evidence="13 14">
    <name type="scientific">Frigoriflavimonas asaccharolytica</name>
    <dbReference type="NCBI Taxonomy" id="2735899"/>
    <lineage>
        <taxon>Bacteria</taxon>
        <taxon>Pseudomonadati</taxon>
        <taxon>Bacteroidota</taxon>
        <taxon>Flavobacteriia</taxon>
        <taxon>Flavobacteriales</taxon>
        <taxon>Weeksellaceae</taxon>
        <taxon>Frigoriflavimonas</taxon>
    </lineage>
</organism>
<feature type="transmembrane region" description="Helical" evidence="10">
    <location>
        <begin position="15"/>
        <end position="38"/>
    </location>
</feature>
<name>A0A8J8GBZ7_9FLAO</name>
<feature type="domain" description="Histidine kinase" evidence="11">
    <location>
        <begin position="276"/>
        <end position="484"/>
    </location>
</feature>
<dbReference type="InterPro" id="IPR036097">
    <property type="entry name" value="HisK_dim/P_sf"/>
</dbReference>
<dbReference type="CDD" id="cd00082">
    <property type="entry name" value="HisKA"/>
    <property type="match status" value="1"/>
</dbReference>
<evidence type="ECO:0000256" key="4">
    <source>
        <dbReference type="ARBA" id="ARBA00022475"/>
    </source>
</evidence>
<keyword evidence="9" id="KW-0067">ATP-binding</keyword>
<evidence type="ECO:0000256" key="5">
    <source>
        <dbReference type="ARBA" id="ARBA00022553"/>
    </source>
</evidence>
<dbReference type="PROSITE" id="PS50885">
    <property type="entry name" value="HAMP"/>
    <property type="match status" value="1"/>
</dbReference>
<dbReference type="EC" id="2.7.13.3" evidence="3"/>
<reference evidence="13" key="1">
    <citation type="submission" date="2020-05" db="EMBL/GenBank/DDBJ databases">
        <title>Genomic Encyclopedia of Type Strains, Phase IV (KMG-V): Genome sequencing to study the core and pangenomes of soil and plant-associated prokaryotes.</title>
        <authorList>
            <person name="Whitman W."/>
        </authorList>
    </citation>
    <scope>NUCLEOTIDE SEQUENCE</scope>
    <source>
        <strain evidence="13">16F</strain>
    </source>
</reference>
<evidence type="ECO:0000256" key="3">
    <source>
        <dbReference type="ARBA" id="ARBA00012438"/>
    </source>
</evidence>
<dbReference type="Gene3D" id="6.10.340.10">
    <property type="match status" value="1"/>
</dbReference>
<dbReference type="GO" id="GO:0000155">
    <property type="term" value="F:phosphorelay sensor kinase activity"/>
    <property type="evidence" value="ECO:0007669"/>
    <property type="project" value="InterPro"/>
</dbReference>
<comment type="catalytic activity">
    <reaction evidence="1">
        <text>ATP + protein L-histidine = ADP + protein N-phospho-L-histidine.</text>
        <dbReference type="EC" id="2.7.13.3"/>
    </reaction>
</comment>
<dbReference type="Proteomes" id="UP000610746">
    <property type="component" value="Unassembled WGS sequence"/>
</dbReference>
<evidence type="ECO:0000259" key="11">
    <source>
        <dbReference type="PROSITE" id="PS50109"/>
    </source>
</evidence>
<dbReference type="InterPro" id="IPR050980">
    <property type="entry name" value="2C_sensor_his_kinase"/>
</dbReference>
<accession>A0A8J8GBZ7</accession>
<dbReference type="Gene3D" id="1.10.287.130">
    <property type="match status" value="1"/>
</dbReference>
<evidence type="ECO:0000256" key="1">
    <source>
        <dbReference type="ARBA" id="ARBA00000085"/>
    </source>
</evidence>
<evidence type="ECO:0000256" key="2">
    <source>
        <dbReference type="ARBA" id="ARBA00004651"/>
    </source>
</evidence>
<keyword evidence="8 13" id="KW-0418">Kinase</keyword>
<evidence type="ECO:0000256" key="9">
    <source>
        <dbReference type="ARBA" id="ARBA00022840"/>
    </source>
</evidence>
<dbReference type="PROSITE" id="PS50109">
    <property type="entry name" value="HIS_KIN"/>
    <property type="match status" value="1"/>
</dbReference>
<dbReference type="EMBL" id="JABSNO010000021">
    <property type="protein sequence ID" value="NRS93419.1"/>
    <property type="molecule type" value="Genomic_DNA"/>
</dbReference>
<evidence type="ECO:0000256" key="6">
    <source>
        <dbReference type="ARBA" id="ARBA00022679"/>
    </source>
</evidence>
<keyword evidence="10" id="KW-1133">Transmembrane helix</keyword>
<dbReference type="PRINTS" id="PR00344">
    <property type="entry name" value="BCTRLSENSOR"/>
</dbReference>
<dbReference type="PANTHER" id="PTHR44936:SF10">
    <property type="entry name" value="SENSOR PROTEIN RSTB"/>
    <property type="match status" value="1"/>
</dbReference>